<name>A0ACC5ZNZ3_9TELE</name>
<feature type="non-terminal residue" evidence="1">
    <location>
        <position position="111"/>
    </location>
</feature>
<dbReference type="Proteomes" id="UP000830395">
    <property type="component" value="Chromosome 28"/>
</dbReference>
<reference evidence="1" key="1">
    <citation type="submission" date="2020-02" db="EMBL/GenBank/DDBJ databases">
        <title>Genome sequencing of the panga catfish, Pangasius djambal.</title>
        <authorList>
            <person name="Wen M."/>
            <person name="Zahm M."/>
            <person name="Roques C."/>
            <person name="Cabau C."/>
            <person name="Klopp C."/>
            <person name="Donnadieu C."/>
            <person name="Jouanno E."/>
            <person name="Avarre J.-C."/>
            <person name="Campet M."/>
            <person name="Ha T."/>
            <person name="Dugue R."/>
            <person name="Lampietro C."/>
            <person name="Louis A."/>
            <person name="Herpin A."/>
            <person name="Echchiki A."/>
            <person name="Berthelot C."/>
            <person name="Parey E."/>
            <person name="Roest-Crollius H."/>
            <person name="Braasch I."/>
            <person name="Postlethwait J.H."/>
            <person name="Bobe J."/>
            <person name="Montfort J."/>
            <person name="Bouchez O."/>
            <person name="Begum T."/>
            <person name="Schartl M."/>
            <person name="Gustiano R."/>
            <person name="Guiguen Y."/>
        </authorList>
    </citation>
    <scope>NUCLEOTIDE SEQUENCE</scope>
    <source>
        <strain evidence="1">Pdj_M5554</strain>
    </source>
</reference>
<evidence type="ECO:0000313" key="2">
    <source>
        <dbReference type="Proteomes" id="UP000830395"/>
    </source>
</evidence>
<evidence type="ECO:0000313" key="1">
    <source>
        <dbReference type="EMBL" id="MCJ8749243.1"/>
    </source>
</evidence>
<accession>A0ACC5ZNZ3</accession>
<gene>
    <name evidence="1" type="ORF">PDJAM_G00174140</name>
</gene>
<proteinExistence type="predicted"/>
<sequence>MSQTVSEYASYAKERGERIERVMELYENTDAARRHKPNTETEDASTKAQHTGLTTVGDRCYRLAVACVLLLCVLLLIAATVLWIKFSILHTEKDQLQSTYDFLLIDRDQLQ</sequence>
<keyword evidence="2" id="KW-1185">Reference proteome</keyword>
<dbReference type="EMBL" id="CM041002">
    <property type="protein sequence ID" value="MCJ8749243.1"/>
    <property type="molecule type" value="Genomic_DNA"/>
</dbReference>
<organism evidence="1 2">
    <name type="scientific">Pangasius djambal</name>
    <dbReference type="NCBI Taxonomy" id="1691987"/>
    <lineage>
        <taxon>Eukaryota</taxon>
        <taxon>Metazoa</taxon>
        <taxon>Chordata</taxon>
        <taxon>Craniata</taxon>
        <taxon>Vertebrata</taxon>
        <taxon>Euteleostomi</taxon>
        <taxon>Actinopterygii</taxon>
        <taxon>Neopterygii</taxon>
        <taxon>Teleostei</taxon>
        <taxon>Ostariophysi</taxon>
        <taxon>Siluriformes</taxon>
        <taxon>Pangasiidae</taxon>
        <taxon>Pangasius</taxon>
    </lineage>
</organism>
<protein>
    <submittedName>
        <fullName evidence="1">Uncharacterized protein</fullName>
    </submittedName>
</protein>
<comment type="caution">
    <text evidence="1">The sequence shown here is derived from an EMBL/GenBank/DDBJ whole genome shotgun (WGS) entry which is preliminary data.</text>
</comment>